<proteinExistence type="predicted"/>
<dbReference type="CDD" id="cd02969">
    <property type="entry name" value="PRX_like1"/>
    <property type="match status" value="1"/>
</dbReference>
<dbReference type="InterPro" id="IPR000866">
    <property type="entry name" value="AhpC/TSA"/>
</dbReference>
<dbReference type="RefSeq" id="WP_281766559.1">
    <property type="nucleotide sequence ID" value="NZ_BRVO01000005.1"/>
</dbReference>
<dbReference type="EMBL" id="BRVO01000005">
    <property type="protein sequence ID" value="GLB50924.1"/>
    <property type="molecule type" value="Genomic_DNA"/>
</dbReference>
<gene>
    <name evidence="2" type="ORF">Y10_32920</name>
</gene>
<accession>A0ABQ5MNF1</accession>
<organism evidence="2 3">
    <name type="scientific">Neptunitalea lumnitzerae</name>
    <dbReference type="NCBI Taxonomy" id="2965509"/>
    <lineage>
        <taxon>Bacteria</taxon>
        <taxon>Pseudomonadati</taxon>
        <taxon>Bacteroidota</taxon>
        <taxon>Flavobacteriia</taxon>
        <taxon>Flavobacteriales</taxon>
        <taxon>Flavobacteriaceae</taxon>
        <taxon>Neptunitalea</taxon>
    </lineage>
</organism>
<comment type="caution">
    <text evidence="2">The sequence shown here is derived from an EMBL/GenBank/DDBJ whole genome shotgun (WGS) entry which is preliminary data.</text>
</comment>
<dbReference type="SUPFAM" id="SSF52833">
    <property type="entry name" value="Thioredoxin-like"/>
    <property type="match status" value="1"/>
</dbReference>
<feature type="domain" description="Thioredoxin" evidence="1">
    <location>
        <begin position="33"/>
        <end position="190"/>
    </location>
</feature>
<evidence type="ECO:0000313" key="3">
    <source>
        <dbReference type="Proteomes" id="UP001143543"/>
    </source>
</evidence>
<evidence type="ECO:0000313" key="2">
    <source>
        <dbReference type="EMBL" id="GLB50924.1"/>
    </source>
</evidence>
<dbReference type="PROSITE" id="PS51352">
    <property type="entry name" value="THIOREDOXIN_2"/>
    <property type="match status" value="1"/>
</dbReference>
<dbReference type="Gene3D" id="3.40.30.10">
    <property type="entry name" value="Glutaredoxin"/>
    <property type="match status" value="1"/>
</dbReference>
<dbReference type="InterPro" id="IPR013766">
    <property type="entry name" value="Thioredoxin_domain"/>
</dbReference>
<dbReference type="Proteomes" id="UP001143543">
    <property type="component" value="Unassembled WGS sequence"/>
</dbReference>
<dbReference type="PANTHER" id="PTHR43640:SF1">
    <property type="entry name" value="THIOREDOXIN-DEPENDENT PEROXIREDOXIN"/>
    <property type="match status" value="1"/>
</dbReference>
<keyword evidence="3" id="KW-1185">Reference proteome</keyword>
<name>A0ABQ5MNF1_9FLAO</name>
<dbReference type="InterPro" id="IPR036249">
    <property type="entry name" value="Thioredoxin-like_sf"/>
</dbReference>
<dbReference type="PANTHER" id="PTHR43640">
    <property type="entry name" value="OS07G0260300 PROTEIN"/>
    <property type="match status" value="1"/>
</dbReference>
<evidence type="ECO:0000259" key="1">
    <source>
        <dbReference type="PROSITE" id="PS51352"/>
    </source>
</evidence>
<dbReference type="Pfam" id="PF00578">
    <property type="entry name" value="AhpC-TSA"/>
    <property type="match status" value="1"/>
</dbReference>
<reference evidence="2" key="1">
    <citation type="submission" date="2022-07" db="EMBL/GenBank/DDBJ databases">
        <title>Taxonomy of Novel Oxalotrophic and Methylotrophic Bacteria.</title>
        <authorList>
            <person name="Sahin N."/>
            <person name="Tani A."/>
        </authorList>
    </citation>
    <scope>NUCLEOTIDE SEQUENCE</scope>
    <source>
        <strain evidence="2">Y10</strain>
    </source>
</reference>
<protein>
    <recommendedName>
        <fullName evidence="1">Thioredoxin domain-containing protein</fullName>
    </recommendedName>
</protein>
<dbReference type="InterPro" id="IPR047262">
    <property type="entry name" value="PRX-like1"/>
</dbReference>
<sequence>MKTFKILAGLSLAILIMAFVPKSIKEIGKSNGYQIGDVVTTFKLKNVDGKMVSLDDYASKKGVIVVFTCNSCPFAKAYESRIMDLDKKYAAKGVPVLAINPNNPKVKPEDSFENMQERAKTMNYTFPYLLDEKQTVYPQFGATKTPHVFLLQNTKEGSVVKYIGAIDDNAFDATQVETKFLENAVDAMLSGKAITTETTKAIGCTIKV</sequence>